<protein>
    <submittedName>
        <fullName evidence="1">Uncharacterized protein</fullName>
    </submittedName>
</protein>
<reference evidence="1 2" key="1">
    <citation type="journal article" date="2019" name="Sci. Rep.">
        <title>Orb-weaving spider Araneus ventricosus genome elucidates the spidroin gene catalogue.</title>
        <authorList>
            <person name="Kono N."/>
            <person name="Nakamura H."/>
            <person name="Ohtoshi R."/>
            <person name="Moran D.A.P."/>
            <person name="Shinohara A."/>
            <person name="Yoshida Y."/>
            <person name="Fujiwara M."/>
            <person name="Mori M."/>
            <person name="Tomita M."/>
            <person name="Arakawa K."/>
        </authorList>
    </citation>
    <scope>NUCLEOTIDE SEQUENCE [LARGE SCALE GENOMIC DNA]</scope>
</reference>
<evidence type="ECO:0000313" key="1">
    <source>
        <dbReference type="EMBL" id="GBM88449.1"/>
    </source>
</evidence>
<evidence type="ECO:0000313" key="2">
    <source>
        <dbReference type="Proteomes" id="UP000499080"/>
    </source>
</evidence>
<dbReference type="Proteomes" id="UP000499080">
    <property type="component" value="Unassembled WGS sequence"/>
</dbReference>
<organism evidence="1 2">
    <name type="scientific">Araneus ventricosus</name>
    <name type="common">Orbweaver spider</name>
    <name type="synonym">Epeira ventricosa</name>
    <dbReference type="NCBI Taxonomy" id="182803"/>
    <lineage>
        <taxon>Eukaryota</taxon>
        <taxon>Metazoa</taxon>
        <taxon>Ecdysozoa</taxon>
        <taxon>Arthropoda</taxon>
        <taxon>Chelicerata</taxon>
        <taxon>Arachnida</taxon>
        <taxon>Araneae</taxon>
        <taxon>Araneomorphae</taxon>
        <taxon>Entelegynae</taxon>
        <taxon>Araneoidea</taxon>
        <taxon>Araneidae</taxon>
        <taxon>Araneus</taxon>
    </lineage>
</organism>
<keyword evidence="2" id="KW-1185">Reference proteome</keyword>
<proteinExistence type="predicted"/>
<comment type="caution">
    <text evidence="1">The sequence shown here is derived from an EMBL/GenBank/DDBJ whole genome shotgun (WGS) entry which is preliminary data.</text>
</comment>
<name>A0A4Y2JG73_ARAVE</name>
<dbReference type="EMBL" id="BGPR01003463">
    <property type="protein sequence ID" value="GBM88449.1"/>
    <property type="molecule type" value="Genomic_DNA"/>
</dbReference>
<gene>
    <name evidence="1" type="ORF">AVEN_17492_1</name>
</gene>
<sequence>MVLPPFTHGIPPSPPMDTSFPPWMPRRSYLCPAWASGEFDQQASQQQSGTKVGVITNQSPTTAQTHTVMVVEITEPHTIIVQPGVARTRLLIRQLLIHKLFLPSWESRCHSKIELNECYQSLTMQSDGNDWTTIPDLDDFRDCVSIIGVNCIVDKCESK</sequence>
<dbReference type="AlphaFoldDB" id="A0A4Y2JG73"/>
<accession>A0A4Y2JG73</accession>